<dbReference type="AlphaFoldDB" id="A0A0B7BR46"/>
<dbReference type="Pfam" id="PF00075">
    <property type="entry name" value="RNase_H"/>
    <property type="match status" value="1"/>
</dbReference>
<dbReference type="EMBL" id="HACG01048482">
    <property type="protein sequence ID" value="CEK95347.1"/>
    <property type="molecule type" value="Transcribed_RNA"/>
</dbReference>
<sequence length="83" mass="9160">YTDGSVRRGTRSSWAYSAQRNGRTFHEDCTAFETTTSSMTMEITAASRAVSWVTEKKTTHMIIISDSINVLESGSMGGHHSEI</sequence>
<proteinExistence type="predicted"/>
<dbReference type="Gene3D" id="3.30.420.10">
    <property type="entry name" value="Ribonuclease H-like superfamily/Ribonuclease H"/>
    <property type="match status" value="1"/>
</dbReference>
<accession>A0A0B7BR46</accession>
<reference evidence="2" key="1">
    <citation type="submission" date="2014-12" db="EMBL/GenBank/DDBJ databases">
        <title>Insight into the proteome of Arion vulgaris.</title>
        <authorList>
            <person name="Aradska J."/>
            <person name="Bulat T."/>
            <person name="Smidak R."/>
            <person name="Sarate P."/>
            <person name="Gangsoo J."/>
            <person name="Sialana F."/>
            <person name="Bilban M."/>
            <person name="Lubec G."/>
        </authorList>
    </citation>
    <scope>NUCLEOTIDE SEQUENCE</scope>
    <source>
        <tissue evidence="2">Skin</tissue>
    </source>
</reference>
<dbReference type="InterPro" id="IPR036397">
    <property type="entry name" value="RNaseH_sf"/>
</dbReference>
<dbReference type="GO" id="GO:0004523">
    <property type="term" value="F:RNA-DNA hybrid ribonuclease activity"/>
    <property type="evidence" value="ECO:0007669"/>
    <property type="project" value="InterPro"/>
</dbReference>
<dbReference type="InterPro" id="IPR002156">
    <property type="entry name" value="RNaseH_domain"/>
</dbReference>
<evidence type="ECO:0000259" key="1">
    <source>
        <dbReference type="Pfam" id="PF00075"/>
    </source>
</evidence>
<gene>
    <name evidence="2" type="primary">ORF206536</name>
</gene>
<feature type="non-terminal residue" evidence="2">
    <location>
        <position position="1"/>
    </location>
</feature>
<dbReference type="InterPro" id="IPR012337">
    <property type="entry name" value="RNaseH-like_sf"/>
</dbReference>
<dbReference type="SUPFAM" id="SSF53098">
    <property type="entry name" value="Ribonuclease H-like"/>
    <property type="match status" value="1"/>
</dbReference>
<name>A0A0B7BR46_9EUPU</name>
<organism evidence="2">
    <name type="scientific">Arion vulgaris</name>
    <dbReference type="NCBI Taxonomy" id="1028688"/>
    <lineage>
        <taxon>Eukaryota</taxon>
        <taxon>Metazoa</taxon>
        <taxon>Spiralia</taxon>
        <taxon>Lophotrochozoa</taxon>
        <taxon>Mollusca</taxon>
        <taxon>Gastropoda</taxon>
        <taxon>Heterobranchia</taxon>
        <taxon>Euthyneura</taxon>
        <taxon>Panpulmonata</taxon>
        <taxon>Eupulmonata</taxon>
        <taxon>Stylommatophora</taxon>
        <taxon>Helicina</taxon>
        <taxon>Arionoidea</taxon>
        <taxon>Arionidae</taxon>
        <taxon>Arion</taxon>
    </lineage>
</organism>
<feature type="domain" description="RNase H type-1" evidence="1">
    <location>
        <begin position="1"/>
        <end position="72"/>
    </location>
</feature>
<feature type="non-terminal residue" evidence="2">
    <location>
        <position position="83"/>
    </location>
</feature>
<evidence type="ECO:0000313" key="2">
    <source>
        <dbReference type="EMBL" id="CEK95347.1"/>
    </source>
</evidence>
<protein>
    <recommendedName>
        <fullName evidence="1">RNase H type-1 domain-containing protein</fullName>
    </recommendedName>
</protein>
<dbReference type="GO" id="GO:0003676">
    <property type="term" value="F:nucleic acid binding"/>
    <property type="evidence" value="ECO:0007669"/>
    <property type="project" value="InterPro"/>
</dbReference>